<feature type="compositionally biased region" description="Basic and acidic residues" evidence="10">
    <location>
        <begin position="385"/>
        <end position="404"/>
    </location>
</feature>
<keyword evidence="8" id="KW-0804">Transcription</keyword>
<evidence type="ECO:0000256" key="3">
    <source>
        <dbReference type="ARBA" id="ARBA00022490"/>
    </source>
</evidence>
<feature type="region of interest" description="Disordered" evidence="10">
    <location>
        <begin position="246"/>
        <end position="419"/>
    </location>
</feature>
<protein>
    <recommendedName>
        <fullName evidence="11">Zinc-finger domain-containing protein</fullName>
    </recommendedName>
</protein>
<feature type="region of interest" description="Disordered" evidence="10">
    <location>
        <begin position="55"/>
        <end position="74"/>
    </location>
</feature>
<keyword evidence="6" id="KW-0832">Ubl conjugation</keyword>
<feature type="compositionally biased region" description="Polar residues" evidence="10">
    <location>
        <begin position="246"/>
        <end position="262"/>
    </location>
</feature>
<feature type="domain" description="Zinc-finger" evidence="11">
    <location>
        <begin position="145"/>
        <end position="241"/>
    </location>
</feature>
<gene>
    <name evidence="12" type="ORF">QJS04_geneDACA006556</name>
</gene>
<evidence type="ECO:0000259" key="11">
    <source>
        <dbReference type="Pfam" id="PF10497"/>
    </source>
</evidence>
<evidence type="ECO:0000256" key="4">
    <source>
        <dbReference type="ARBA" id="ARBA00022499"/>
    </source>
</evidence>
<comment type="caution">
    <text evidence="12">The sequence shown here is derived from an EMBL/GenBank/DDBJ whole genome shotgun (WGS) entry which is preliminary data.</text>
</comment>
<dbReference type="Pfam" id="PF10497">
    <property type="entry name" value="zf-4CXXC_R1"/>
    <property type="match status" value="1"/>
</dbReference>
<dbReference type="GO" id="GO:0005737">
    <property type="term" value="C:cytoplasm"/>
    <property type="evidence" value="ECO:0007669"/>
    <property type="project" value="UniProtKB-SubCell"/>
</dbReference>
<evidence type="ECO:0000256" key="5">
    <source>
        <dbReference type="ARBA" id="ARBA00022553"/>
    </source>
</evidence>
<evidence type="ECO:0000313" key="13">
    <source>
        <dbReference type="Proteomes" id="UP001179952"/>
    </source>
</evidence>
<name>A0AAV9AZU0_ACOGR</name>
<dbReference type="InterPro" id="IPR018866">
    <property type="entry name" value="Znf-4CXXC_R1"/>
</dbReference>
<evidence type="ECO:0000256" key="2">
    <source>
        <dbReference type="ARBA" id="ARBA00004496"/>
    </source>
</evidence>
<comment type="subcellular location">
    <subcellularLocation>
        <location evidence="2">Cytoplasm</location>
    </subcellularLocation>
    <subcellularLocation>
        <location evidence="1">Nucleus</location>
    </subcellularLocation>
</comment>
<dbReference type="GO" id="GO:0006355">
    <property type="term" value="P:regulation of DNA-templated transcription"/>
    <property type="evidence" value="ECO:0007669"/>
    <property type="project" value="InterPro"/>
</dbReference>
<keyword evidence="13" id="KW-1185">Reference proteome</keyword>
<feature type="compositionally biased region" description="Basic and acidic residues" evidence="10">
    <location>
        <begin position="323"/>
        <end position="334"/>
    </location>
</feature>
<feature type="compositionally biased region" description="Acidic residues" evidence="10">
    <location>
        <begin position="285"/>
        <end position="296"/>
    </location>
</feature>
<evidence type="ECO:0000256" key="1">
    <source>
        <dbReference type="ARBA" id="ARBA00004123"/>
    </source>
</evidence>
<accession>A0AAV9AZU0</accession>
<evidence type="ECO:0000256" key="6">
    <source>
        <dbReference type="ARBA" id="ARBA00022843"/>
    </source>
</evidence>
<evidence type="ECO:0000313" key="12">
    <source>
        <dbReference type="EMBL" id="KAK1269703.1"/>
    </source>
</evidence>
<keyword evidence="5" id="KW-0597">Phosphoprotein</keyword>
<dbReference type="EMBL" id="JAUJYN010000006">
    <property type="protein sequence ID" value="KAK1269703.1"/>
    <property type="molecule type" value="Genomic_DNA"/>
</dbReference>
<feature type="compositionally biased region" description="Basic and acidic residues" evidence="10">
    <location>
        <begin position="297"/>
        <end position="306"/>
    </location>
</feature>
<evidence type="ECO:0000256" key="9">
    <source>
        <dbReference type="ARBA" id="ARBA00023242"/>
    </source>
</evidence>
<dbReference type="AlphaFoldDB" id="A0AAV9AZU0"/>
<proteinExistence type="predicted"/>
<evidence type="ECO:0000256" key="7">
    <source>
        <dbReference type="ARBA" id="ARBA00023015"/>
    </source>
</evidence>
<dbReference type="PANTHER" id="PTHR31169">
    <property type="entry name" value="OS05G0300700 PROTEIN"/>
    <property type="match status" value="1"/>
</dbReference>
<keyword evidence="9" id="KW-0539">Nucleus</keyword>
<feature type="compositionally biased region" description="Basic residues" evidence="10">
    <location>
        <begin position="55"/>
        <end position="66"/>
    </location>
</feature>
<reference evidence="12" key="2">
    <citation type="submission" date="2023-06" db="EMBL/GenBank/DDBJ databases">
        <authorList>
            <person name="Ma L."/>
            <person name="Liu K.-W."/>
            <person name="Li Z."/>
            <person name="Hsiao Y.-Y."/>
            <person name="Qi Y."/>
            <person name="Fu T."/>
            <person name="Tang G."/>
            <person name="Zhang D."/>
            <person name="Sun W.-H."/>
            <person name="Liu D.-K."/>
            <person name="Li Y."/>
            <person name="Chen G.-Z."/>
            <person name="Liu X.-D."/>
            <person name="Liao X.-Y."/>
            <person name="Jiang Y.-T."/>
            <person name="Yu X."/>
            <person name="Hao Y."/>
            <person name="Huang J."/>
            <person name="Zhao X.-W."/>
            <person name="Ke S."/>
            <person name="Chen Y.-Y."/>
            <person name="Wu W.-L."/>
            <person name="Hsu J.-L."/>
            <person name="Lin Y.-F."/>
            <person name="Huang M.-D."/>
            <person name="Li C.-Y."/>
            <person name="Huang L."/>
            <person name="Wang Z.-W."/>
            <person name="Zhao X."/>
            <person name="Zhong W.-Y."/>
            <person name="Peng D.-H."/>
            <person name="Ahmad S."/>
            <person name="Lan S."/>
            <person name="Zhang J.-S."/>
            <person name="Tsai W.-C."/>
            <person name="Van De Peer Y."/>
            <person name="Liu Z.-J."/>
        </authorList>
    </citation>
    <scope>NUCLEOTIDE SEQUENCE</scope>
    <source>
        <strain evidence="12">SCP</strain>
        <tissue evidence="12">Leaves</tissue>
    </source>
</reference>
<dbReference type="PANTHER" id="PTHR31169:SF33">
    <property type="entry name" value="CELL DIVISION CYCLE-ASSOCIATED 7-LIKE PROTEIN"/>
    <property type="match status" value="1"/>
</dbReference>
<evidence type="ECO:0000256" key="8">
    <source>
        <dbReference type="ARBA" id="ARBA00023163"/>
    </source>
</evidence>
<keyword evidence="7" id="KW-0805">Transcription regulation</keyword>
<dbReference type="InterPro" id="IPR040221">
    <property type="entry name" value="CDCA7/CDA7L"/>
</dbReference>
<organism evidence="12 13">
    <name type="scientific">Acorus gramineus</name>
    <name type="common">Dwarf sweet flag</name>
    <dbReference type="NCBI Taxonomy" id="55184"/>
    <lineage>
        <taxon>Eukaryota</taxon>
        <taxon>Viridiplantae</taxon>
        <taxon>Streptophyta</taxon>
        <taxon>Embryophyta</taxon>
        <taxon>Tracheophyta</taxon>
        <taxon>Spermatophyta</taxon>
        <taxon>Magnoliopsida</taxon>
        <taxon>Liliopsida</taxon>
        <taxon>Acoraceae</taxon>
        <taxon>Acorus</taxon>
    </lineage>
</organism>
<sequence>MESEGGGGMSEYEMLREQRIRENEERLQRFGIHDLARRVRDSAESARVLSPRRRVFSASPNKRRTSTRLSLPPRRSSRLQNITPVSYVEFEREKSKKQPRGSRIMLEEGAKPEIYTEEHDKLLGDCETSWVLFVDGYGKDGKRVYDPVKGKTCHQCRQKTLGHRTHCSECDMVQGQFCGDCLYMRYGENVLEANKNPNWICPPCRGICNCSLCRIKKGWNPTGYLYRKVQNLGFKSVAHYLIQTRRSTSNTEDEVPNSQVSAKKSLIFTDAEESVEPSENKNDKFDEENMNFEEESVEHNELKNDKFDEENMNFENSALKGSPKLENKQKKVNENDDECNGDMESKNSSNLLLNNCSTPQNKRKKENKLSVTPIPNPNSIAGRLRSRDNISEESNKQSELKNSSDCDSSLTRPDKANKRMVIPNISPDSIAGRLRSRIKL</sequence>
<dbReference type="Proteomes" id="UP001179952">
    <property type="component" value="Unassembled WGS sequence"/>
</dbReference>
<keyword evidence="3" id="KW-0963">Cytoplasm</keyword>
<dbReference type="GO" id="GO:0005634">
    <property type="term" value="C:nucleus"/>
    <property type="evidence" value="ECO:0007669"/>
    <property type="project" value="UniProtKB-SubCell"/>
</dbReference>
<evidence type="ECO:0000256" key="10">
    <source>
        <dbReference type="SAM" id="MobiDB-lite"/>
    </source>
</evidence>
<feature type="compositionally biased region" description="Low complexity" evidence="10">
    <location>
        <begin position="346"/>
        <end position="357"/>
    </location>
</feature>
<reference evidence="12" key="1">
    <citation type="journal article" date="2023" name="Nat. Commun.">
        <title>Diploid and tetraploid genomes of Acorus and the evolution of monocots.</title>
        <authorList>
            <person name="Ma L."/>
            <person name="Liu K.W."/>
            <person name="Li Z."/>
            <person name="Hsiao Y.Y."/>
            <person name="Qi Y."/>
            <person name="Fu T."/>
            <person name="Tang G.D."/>
            <person name="Zhang D."/>
            <person name="Sun W.H."/>
            <person name="Liu D.K."/>
            <person name="Li Y."/>
            <person name="Chen G.Z."/>
            <person name="Liu X.D."/>
            <person name="Liao X.Y."/>
            <person name="Jiang Y.T."/>
            <person name="Yu X."/>
            <person name="Hao Y."/>
            <person name="Huang J."/>
            <person name="Zhao X.W."/>
            <person name="Ke S."/>
            <person name="Chen Y.Y."/>
            <person name="Wu W.L."/>
            <person name="Hsu J.L."/>
            <person name="Lin Y.F."/>
            <person name="Huang M.D."/>
            <person name="Li C.Y."/>
            <person name="Huang L."/>
            <person name="Wang Z.W."/>
            <person name="Zhao X."/>
            <person name="Zhong W.Y."/>
            <person name="Peng D.H."/>
            <person name="Ahmad S."/>
            <person name="Lan S."/>
            <person name="Zhang J.S."/>
            <person name="Tsai W.C."/>
            <person name="Van de Peer Y."/>
            <person name="Liu Z.J."/>
        </authorList>
    </citation>
    <scope>NUCLEOTIDE SEQUENCE</scope>
    <source>
        <strain evidence="12">SCP</strain>
    </source>
</reference>
<keyword evidence="4" id="KW-1017">Isopeptide bond</keyword>